<accession>A0AAE0TH91</accession>
<evidence type="ECO:0000313" key="2">
    <source>
        <dbReference type="Proteomes" id="UP001195483"/>
    </source>
</evidence>
<evidence type="ECO:0000313" key="1">
    <source>
        <dbReference type="EMBL" id="KAK3610340.1"/>
    </source>
</evidence>
<gene>
    <name evidence="1" type="ORF">CHS0354_029808</name>
</gene>
<keyword evidence="2" id="KW-1185">Reference proteome</keyword>
<reference evidence="1" key="3">
    <citation type="submission" date="2023-05" db="EMBL/GenBank/DDBJ databases">
        <authorList>
            <person name="Smith C.H."/>
        </authorList>
    </citation>
    <scope>NUCLEOTIDE SEQUENCE</scope>
    <source>
        <strain evidence="1">CHS0354</strain>
        <tissue evidence="1">Mantle</tissue>
    </source>
</reference>
<reference evidence="1" key="1">
    <citation type="journal article" date="2021" name="Genome Biol. Evol.">
        <title>A High-Quality Reference Genome for a Parasitic Bivalve with Doubly Uniparental Inheritance (Bivalvia: Unionida).</title>
        <authorList>
            <person name="Smith C.H."/>
        </authorList>
    </citation>
    <scope>NUCLEOTIDE SEQUENCE</scope>
    <source>
        <strain evidence="1">CHS0354</strain>
    </source>
</reference>
<proteinExistence type="predicted"/>
<name>A0AAE0TH91_9BIVA</name>
<reference evidence="1" key="2">
    <citation type="journal article" date="2021" name="Genome Biol. Evol.">
        <title>Developing a high-quality reference genome for a parasitic bivalve with doubly uniparental inheritance (Bivalvia: Unionida).</title>
        <authorList>
            <person name="Smith C.H."/>
        </authorList>
    </citation>
    <scope>NUCLEOTIDE SEQUENCE</scope>
    <source>
        <strain evidence="1">CHS0354</strain>
        <tissue evidence="1">Mantle</tissue>
    </source>
</reference>
<protein>
    <submittedName>
        <fullName evidence="1">Uncharacterized protein</fullName>
    </submittedName>
</protein>
<organism evidence="1 2">
    <name type="scientific">Potamilus streckersoni</name>
    <dbReference type="NCBI Taxonomy" id="2493646"/>
    <lineage>
        <taxon>Eukaryota</taxon>
        <taxon>Metazoa</taxon>
        <taxon>Spiralia</taxon>
        <taxon>Lophotrochozoa</taxon>
        <taxon>Mollusca</taxon>
        <taxon>Bivalvia</taxon>
        <taxon>Autobranchia</taxon>
        <taxon>Heteroconchia</taxon>
        <taxon>Palaeoheterodonta</taxon>
        <taxon>Unionida</taxon>
        <taxon>Unionoidea</taxon>
        <taxon>Unionidae</taxon>
        <taxon>Ambleminae</taxon>
        <taxon>Lampsilini</taxon>
        <taxon>Potamilus</taxon>
    </lineage>
</organism>
<feature type="non-terminal residue" evidence="1">
    <location>
        <position position="1"/>
    </location>
</feature>
<dbReference type="EMBL" id="JAEAOA010001777">
    <property type="protein sequence ID" value="KAK3610340.1"/>
    <property type="molecule type" value="Genomic_DNA"/>
</dbReference>
<dbReference type="AlphaFoldDB" id="A0AAE0TH91"/>
<dbReference type="Proteomes" id="UP001195483">
    <property type="component" value="Unassembled WGS sequence"/>
</dbReference>
<comment type="caution">
    <text evidence="1">The sequence shown here is derived from an EMBL/GenBank/DDBJ whole genome shotgun (WGS) entry which is preliminary data.</text>
</comment>
<sequence length="61" mass="6664">MAENPKLAGTRTKVRLSSAEGKKGGRLAAVATENIKEKQVGFVYITSTDLTFRSEATLYEE</sequence>